<gene>
    <name evidence="1" type="ORF">FJZ47_09155</name>
</gene>
<sequence>MRFFNTAGPVHPQDHYCLPPLERFALDDMLTLIAQKKYFVLHAPRQTGKTSALLALMTYLNAQATYRCIYLNVEAAQAAREDVAAAMQAIRSELATWARIVLNDTFVDDIWDETLSKAGPYGVLGTVLSLRAAHTPQPLVVLIDELDALVGDTLLAVLRQLRAGYVRRPAHFPHSVVLCGVRDVRDYRAHTVAAGLEQTLAYMDRCNATEGHLVVFDRTFGKSWETKLFHRQETLRGHPITLWGM</sequence>
<proteinExistence type="predicted"/>
<reference evidence="1" key="1">
    <citation type="submission" date="2019-03" db="EMBL/GenBank/DDBJ databases">
        <title>Lake Tanganyika Metagenome-Assembled Genomes (MAGs).</title>
        <authorList>
            <person name="Tran P."/>
        </authorList>
    </citation>
    <scope>NUCLEOTIDE SEQUENCE</scope>
    <source>
        <strain evidence="1">K_DeepCast_65m_m2_066</strain>
    </source>
</reference>
<accession>A0A937VZC0</accession>
<organism evidence="1 2">
    <name type="scientific">Tectimicrobiota bacterium</name>
    <dbReference type="NCBI Taxonomy" id="2528274"/>
    <lineage>
        <taxon>Bacteria</taxon>
        <taxon>Pseudomonadati</taxon>
        <taxon>Nitrospinota/Tectimicrobiota group</taxon>
        <taxon>Candidatus Tectimicrobiota</taxon>
    </lineage>
</organism>
<comment type="caution">
    <text evidence="1">The sequence shown here is derived from an EMBL/GenBank/DDBJ whole genome shotgun (WGS) entry which is preliminary data.</text>
</comment>
<evidence type="ECO:0000313" key="1">
    <source>
        <dbReference type="EMBL" id="MBM3223954.1"/>
    </source>
</evidence>
<dbReference type="Gene3D" id="3.40.50.300">
    <property type="entry name" value="P-loop containing nucleotide triphosphate hydrolases"/>
    <property type="match status" value="1"/>
</dbReference>
<evidence type="ECO:0000313" key="2">
    <source>
        <dbReference type="Proteomes" id="UP000712673"/>
    </source>
</evidence>
<evidence type="ECO:0008006" key="3">
    <source>
        <dbReference type="Google" id="ProtNLM"/>
    </source>
</evidence>
<dbReference type="EMBL" id="VGLS01000230">
    <property type="protein sequence ID" value="MBM3223954.1"/>
    <property type="molecule type" value="Genomic_DNA"/>
</dbReference>
<dbReference type="InterPro" id="IPR027417">
    <property type="entry name" value="P-loop_NTPase"/>
</dbReference>
<dbReference type="Pfam" id="PF14516">
    <property type="entry name" value="AAA_35"/>
    <property type="match status" value="1"/>
</dbReference>
<name>A0A937VZC0_UNCTE</name>
<dbReference type="AlphaFoldDB" id="A0A937VZC0"/>
<dbReference type="Proteomes" id="UP000712673">
    <property type="component" value="Unassembled WGS sequence"/>
</dbReference>
<dbReference type="SUPFAM" id="SSF52540">
    <property type="entry name" value="P-loop containing nucleoside triphosphate hydrolases"/>
    <property type="match status" value="1"/>
</dbReference>
<protein>
    <recommendedName>
        <fullName evidence="3">ATP-binding protein</fullName>
    </recommendedName>
</protein>